<evidence type="ECO:0000313" key="3">
    <source>
        <dbReference type="Proteomes" id="UP000576393"/>
    </source>
</evidence>
<keyword evidence="1" id="KW-0472">Membrane</keyword>
<protein>
    <submittedName>
        <fullName evidence="2">ABC-type branched-subunit amino acid transport system substrate-binding protein</fullName>
    </submittedName>
</protein>
<comment type="caution">
    <text evidence="2">The sequence shown here is derived from an EMBL/GenBank/DDBJ whole genome shotgun (WGS) entry which is preliminary data.</text>
</comment>
<sequence>MSEPRRSGRGFSGRAPLWKAHPFWFWLLCVLLVCALVAVLVVVLRPRPTVTDGSGRYPENLSSVAELIRRENEWVRAQAAPYVSIAAMLPLDPAAGPASTQSAESVRHAVQGAYLAQYWSNHNEGNASAPNVQLLLADTSGDADAWRTTVRELKESATGPDHLVAVTGLGSSLGGTKRAIDELSAAEIALVGAVITSDELSGKATLVRVAPSNNAEARALAHFLGRRGSFTAVMVQDEDEDDSYTRTLARSFAAAFGDVLPAGKGAPRLLDVPLTYNSALDGADTVLAQMTERICNSGAGVVFFAGRWGNLPAFLRALTRRTCVDRKLTVVTGDDASNLNRSGQQIWDDTGAGLEVYYTALAHPASWSAVPDAVHQVVANRFRQGADSFPALFPGESLDDGQAIMHHDAMLTALTAVDVLAAQGITRPSASAVANMLTSSSLSVPAASGWITFDRLGEPVDKAMPVVRLLPDGRVRFTELTSEAGRPPGRPTR</sequence>
<keyword evidence="3" id="KW-1185">Reference proteome</keyword>
<dbReference type="RefSeq" id="WP_179826616.1">
    <property type="nucleotide sequence ID" value="NZ_JACCCO010000003.1"/>
</dbReference>
<keyword evidence="1" id="KW-0812">Transmembrane</keyword>
<evidence type="ECO:0000313" key="2">
    <source>
        <dbReference type="EMBL" id="NYF43212.1"/>
    </source>
</evidence>
<accession>A0A852V0A8</accession>
<dbReference type="AlphaFoldDB" id="A0A852V0A8"/>
<dbReference type="SUPFAM" id="SSF53822">
    <property type="entry name" value="Periplasmic binding protein-like I"/>
    <property type="match status" value="1"/>
</dbReference>
<proteinExistence type="predicted"/>
<organism evidence="2 3">
    <name type="scientific">Streptosporangium sandarakinum</name>
    <dbReference type="NCBI Taxonomy" id="1260955"/>
    <lineage>
        <taxon>Bacteria</taxon>
        <taxon>Bacillati</taxon>
        <taxon>Actinomycetota</taxon>
        <taxon>Actinomycetes</taxon>
        <taxon>Streptosporangiales</taxon>
        <taxon>Streptosporangiaceae</taxon>
        <taxon>Streptosporangium</taxon>
    </lineage>
</organism>
<dbReference type="Proteomes" id="UP000576393">
    <property type="component" value="Unassembled WGS sequence"/>
</dbReference>
<dbReference type="Gene3D" id="3.40.50.2300">
    <property type="match status" value="2"/>
</dbReference>
<feature type="transmembrane region" description="Helical" evidence="1">
    <location>
        <begin position="23"/>
        <end position="44"/>
    </location>
</feature>
<keyword evidence="1" id="KW-1133">Transmembrane helix</keyword>
<gene>
    <name evidence="2" type="ORF">HDA43_005439</name>
</gene>
<dbReference type="EMBL" id="JACCCO010000003">
    <property type="protein sequence ID" value="NYF43212.1"/>
    <property type="molecule type" value="Genomic_DNA"/>
</dbReference>
<reference evidence="2 3" key="1">
    <citation type="submission" date="2020-07" db="EMBL/GenBank/DDBJ databases">
        <title>Sequencing the genomes of 1000 actinobacteria strains.</title>
        <authorList>
            <person name="Klenk H.-P."/>
        </authorList>
    </citation>
    <scope>NUCLEOTIDE SEQUENCE [LARGE SCALE GENOMIC DNA]</scope>
    <source>
        <strain evidence="2 3">DSM 45763</strain>
    </source>
</reference>
<evidence type="ECO:0000256" key="1">
    <source>
        <dbReference type="SAM" id="Phobius"/>
    </source>
</evidence>
<name>A0A852V0A8_9ACTN</name>
<dbReference type="InterPro" id="IPR028082">
    <property type="entry name" value="Peripla_BP_I"/>
</dbReference>